<feature type="domain" description="ABC transporter" evidence="6">
    <location>
        <begin position="342"/>
        <end position="591"/>
    </location>
</feature>
<organism evidence="7 8">
    <name type="scientific">Serinibacter arcticus</name>
    <dbReference type="NCBI Taxonomy" id="1655435"/>
    <lineage>
        <taxon>Bacteria</taxon>
        <taxon>Bacillati</taxon>
        <taxon>Actinomycetota</taxon>
        <taxon>Actinomycetes</taxon>
        <taxon>Micrococcales</taxon>
        <taxon>Beutenbergiaceae</taxon>
        <taxon>Serinibacter</taxon>
    </lineage>
</organism>
<keyword evidence="4 7" id="KW-0067">ATP-binding</keyword>
<evidence type="ECO:0000256" key="2">
    <source>
        <dbReference type="ARBA" id="ARBA00022448"/>
    </source>
</evidence>
<dbReference type="PROSITE" id="PS50893">
    <property type="entry name" value="ABC_TRANSPORTER_2"/>
    <property type="match status" value="2"/>
</dbReference>
<sequence length="604" mass="64040">MTEDLGVPTTPAPTPEPGAATDVLLRVRDLEVTFSTEQGPVVAARNVSFDVLEGQTVAIVGESGSGKTTVATAVLGLLPGNGRVTAGSVEISGRDVVGLSRAELQKMRGRVLGLVPQDPMTNLNPVATVGSQVVEALEATGTERGRAARDRARELLVEVGLSDADSRMGSYPHEFSGGMRQRALIAIGLAGSPQLLVADEPTSALDVTVQRVILDKLADLTTSRGTSVLLITHDLGLAAERASHLLVMYRGELVEHGAAREILRDPQHEYTKRLLAAAPSLASRRIQIAKHSGHLEAVTDDLLAPTERTDEPSDVATAPTTGATGGVTADPASDVDTPAPVIRAVNLRKVFPGGRRGLRRRSDVVAVDDVSFAIPRGRTLGIVGESGSGKSTVAKMVLDLLPPTSGSVELDGLTVGARTQAEEVAFRRRVQPIFQDPYSSLDPLFTIARTVEEPLRAHGVGSATVRRARVRELLDQVALPSDVMRRYPSELSGGQRQRVAIARALALNPDVVVCDEAVSALDVVVQAQILHLLAELQTELDLTYLFISHDLAVVRQIADQVVVMEHGRVVEQGSTDQVFDDPQEAYTQALLAAIPGAGLELAIS</sequence>
<dbReference type="GO" id="GO:0005524">
    <property type="term" value="F:ATP binding"/>
    <property type="evidence" value="ECO:0007669"/>
    <property type="project" value="UniProtKB-KW"/>
</dbReference>
<dbReference type="InterPro" id="IPR050319">
    <property type="entry name" value="ABC_transp_ATP-bind"/>
</dbReference>
<evidence type="ECO:0000256" key="1">
    <source>
        <dbReference type="ARBA" id="ARBA00005417"/>
    </source>
</evidence>
<evidence type="ECO:0000256" key="3">
    <source>
        <dbReference type="ARBA" id="ARBA00022741"/>
    </source>
</evidence>
<evidence type="ECO:0000313" key="7">
    <source>
        <dbReference type="EMBL" id="PWD49626.1"/>
    </source>
</evidence>
<dbReference type="Pfam" id="PF08352">
    <property type="entry name" value="oligo_HPY"/>
    <property type="match status" value="2"/>
</dbReference>
<keyword evidence="8" id="KW-1185">Reference proteome</keyword>
<dbReference type="InterPro" id="IPR013563">
    <property type="entry name" value="Oligopep_ABC_C"/>
</dbReference>
<dbReference type="SUPFAM" id="SSF52540">
    <property type="entry name" value="P-loop containing nucleoside triphosphate hydrolases"/>
    <property type="match status" value="2"/>
</dbReference>
<dbReference type="SMART" id="SM00382">
    <property type="entry name" value="AAA"/>
    <property type="match status" value="2"/>
</dbReference>
<accession>A0A2U1ZRM7</accession>
<dbReference type="InterPro" id="IPR003439">
    <property type="entry name" value="ABC_transporter-like_ATP-bd"/>
</dbReference>
<proteinExistence type="inferred from homology"/>
<dbReference type="InterPro" id="IPR003593">
    <property type="entry name" value="AAA+_ATPase"/>
</dbReference>
<comment type="similarity">
    <text evidence="1">Belongs to the ABC transporter superfamily.</text>
</comment>
<evidence type="ECO:0000259" key="6">
    <source>
        <dbReference type="PROSITE" id="PS50893"/>
    </source>
</evidence>
<dbReference type="FunFam" id="3.40.50.300:FF:000016">
    <property type="entry name" value="Oligopeptide ABC transporter ATP-binding component"/>
    <property type="match status" value="1"/>
</dbReference>
<keyword evidence="3" id="KW-0547">Nucleotide-binding</keyword>
<dbReference type="EMBL" id="PYHR01000002">
    <property type="protein sequence ID" value="PWD49626.1"/>
    <property type="molecule type" value="Genomic_DNA"/>
</dbReference>
<dbReference type="InterPro" id="IPR027417">
    <property type="entry name" value="P-loop_NTPase"/>
</dbReference>
<dbReference type="NCBIfam" id="NF008453">
    <property type="entry name" value="PRK11308.1"/>
    <property type="match status" value="2"/>
</dbReference>
<feature type="compositionally biased region" description="Low complexity" evidence="5">
    <location>
        <begin position="314"/>
        <end position="332"/>
    </location>
</feature>
<evidence type="ECO:0000256" key="4">
    <source>
        <dbReference type="ARBA" id="ARBA00022840"/>
    </source>
</evidence>
<feature type="domain" description="ABC transporter" evidence="6">
    <location>
        <begin position="25"/>
        <end position="275"/>
    </location>
</feature>
<dbReference type="InterPro" id="IPR017871">
    <property type="entry name" value="ABC_transporter-like_CS"/>
</dbReference>
<keyword evidence="2" id="KW-0813">Transport</keyword>
<dbReference type="Gene3D" id="3.40.50.300">
    <property type="entry name" value="P-loop containing nucleotide triphosphate hydrolases"/>
    <property type="match status" value="2"/>
</dbReference>
<dbReference type="Proteomes" id="UP000245166">
    <property type="component" value="Unassembled WGS sequence"/>
</dbReference>
<dbReference type="GO" id="GO:0016887">
    <property type="term" value="F:ATP hydrolysis activity"/>
    <property type="evidence" value="ECO:0007669"/>
    <property type="project" value="InterPro"/>
</dbReference>
<dbReference type="OrthoDB" id="4787388at2"/>
<dbReference type="RefSeq" id="WP_109228009.1">
    <property type="nucleotide sequence ID" value="NZ_PYHR01000002.1"/>
</dbReference>
<feature type="region of interest" description="Disordered" evidence="5">
    <location>
        <begin position="304"/>
        <end position="335"/>
    </location>
</feature>
<evidence type="ECO:0000256" key="5">
    <source>
        <dbReference type="SAM" id="MobiDB-lite"/>
    </source>
</evidence>
<protein>
    <submittedName>
        <fullName evidence="7">ABC transporter ATP-binding protein</fullName>
    </submittedName>
</protein>
<dbReference type="AlphaFoldDB" id="A0A2U1ZRM7"/>
<comment type="caution">
    <text evidence="7">The sequence shown here is derived from an EMBL/GenBank/DDBJ whole genome shotgun (WGS) entry which is preliminary data.</text>
</comment>
<dbReference type="PANTHER" id="PTHR43776">
    <property type="entry name" value="TRANSPORT ATP-BINDING PROTEIN"/>
    <property type="match status" value="1"/>
</dbReference>
<dbReference type="GO" id="GO:0055085">
    <property type="term" value="P:transmembrane transport"/>
    <property type="evidence" value="ECO:0007669"/>
    <property type="project" value="UniProtKB-ARBA"/>
</dbReference>
<name>A0A2U1ZRM7_9MICO</name>
<evidence type="ECO:0000313" key="8">
    <source>
        <dbReference type="Proteomes" id="UP000245166"/>
    </source>
</evidence>
<gene>
    <name evidence="7" type="ORF">C8046_01765</name>
</gene>
<dbReference type="PANTHER" id="PTHR43776:SF7">
    <property type="entry name" value="D,D-DIPEPTIDE TRANSPORT ATP-BINDING PROTEIN DDPF-RELATED"/>
    <property type="match status" value="1"/>
</dbReference>
<dbReference type="CDD" id="cd03257">
    <property type="entry name" value="ABC_NikE_OppD_transporters"/>
    <property type="match status" value="2"/>
</dbReference>
<dbReference type="Pfam" id="PF00005">
    <property type="entry name" value="ABC_tran"/>
    <property type="match status" value="2"/>
</dbReference>
<dbReference type="PROSITE" id="PS00211">
    <property type="entry name" value="ABC_TRANSPORTER_1"/>
    <property type="match status" value="2"/>
</dbReference>
<dbReference type="GO" id="GO:0015833">
    <property type="term" value="P:peptide transport"/>
    <property type="evidence" value="ECO:0007669"/>
    <property type="project" value="InterPro"/>
</dbReference>
<reference evidence="7 8" key="1">
    <citation type="submission" date="2018-03" db="EMBL/GenBank/DDBJ databases">
        <title>Genome assembly of novel Miniimonas species PCH200.</title>
        <authorList>
            <person name="Thakur V."/>
            <person name="Kumar V."/>
            <person name="Singh D."/>
        </authorList>
    </citation>
    <scope>NUCLEOTIDE SEQUENCE [LARGE SCALE GENOMIC DNA]</scope>
    <source>
        <strain evidence="7 8">PCH200</strain>
    </source>
</reference>